<dbReference type="AlphaFoldDB" id="A0AAQ3QMH6"/>
<feature type="chain" id="PRO_5042829808" description="Transmembrane protein" evidence="1">
    <location>
        <begin position="29"/>
        <end position="80"/>
    </location>
</feature>
<keyword evidence="3" id="KW-1185">Reference proteome</keyword>
<proteinExistence type="predicted"/>
<sequence>MSLQRLHFYFSLLLLFFISFSISKSAEADGPIPINKQQRYVKVLESLGIKCKCCDGDGGECRSSWESTCTKMECHNLKFL</sequence>
<dbReference type="EMBL" id="CP136896">
    <property type="protein sequence ID" value="WOL14923.1"/>
    <property type="molecule type" value="Genomic_DNA"/>
</dbReference>
<dbReference type="PANTHER" id="PTHR37078:SF6">
    <property type="entry name" value="NODULE CYSTEINE-RICH (NCR) SECRETED PEPTIDE"/>
    <property type="match status" value="1"/>
</dbReference>
<protein>
    <recommendedName>
        <fullName evidence="4">Transmembrane protein</fullName>
    </recommendedName>
</protein>
<evidence type="ECO:0000313" key="2">
    <source>
        <dbReference type="EMBL" id="WOL14923.1"/>
    </source>
</evidence>
<gene>
    <name evidence="2" type="ORF">Cni_G23704</name>
</gene>
<dbReference type="Proteomes" id="UP001327560">
    <property type="component" value="Chromosome 7"/>
</dbReference>
<evidence type="ECO:0000256" key="1">
    <source>
        <dbReference type="SAM" id="SignalP"/>
    </source>
</evidence>
<evidence type="ECO:0008006" key="4">
    <source>
        <dbReference type="Google" id="ProtNLM"/>
    </source>
</evidence>
<reference evidence="2 3" key="1">
    <citation type="submission" date="2023-10" db="EMBL/GenBank/DDBJ databases">
        <title>Chromosome-scale genome assembly provides insights into flower coloration mechanisms of Canna indica.</title>
        <authorList>
            <person name="Li C."/>
        </authorList>
    </citation>
    <scope>NUCLEOTIDE SEQUENCE [LARGE SCALE GENOMIC DNA]</scope>
    <source>
        <tissue evidence="2">Flower</tissue>
    </source>
</reference>
<accession>A0AAQ3QMH6</accession>
<dbReference type="PANTHER" id="PTHR37078">
    <property type="entry name" value="NODULE CYSTEINE-RICH (NCR) SECRETED PEPTIDE"/>
    <property type="match status" value="1"/>
</dbReference>
<name>A0AAQ3QMH6_9LILI</name>
<feature type="signal peptide" evidence="1">
    <location>
        <begin position="1"/>
        <end position="28"/>
    </location>
</feature>
<evidence type="ECO:0000313" key="3">
    <source>
        <dbReference type="Proteomes" id="UP001327560"/>
    </source>
</evidence>
<organism evidence="2 3">
    <name type="scientific">Canna indica</name>
    <name type="common">Indian-shot</name>
    <dbReference type="NCBI Taxonomy" id="4628"/>
    <lineage>
        <taxon>Eukaryota</taxon>
        <taxon>Viridiplantae</taxon>
        <taxon>Streptophyta</taxon>
        <taxon>Embryophyta</taxon>
        <taxon>Tracheophyta</taxon>
        <taxon>Spermatophyta</taxon>
        <taxon>Magnoliopsida</taxon>
        <taxon>Liliopsida</taxon>
        <taxon>Zingiberales</taxon>
        <taxon>Cannaceae</taxon>
        <taxon>Canna</taxon>
    </lineage>
</organism>
<keyword evidence="1" id="KW-0732">Signal</keyword>